<proteinExistence type="predicted"/>
<comment type="caution">
    <text evidence="1">The sequence shown here is derived from an EMBL/GenBank/DDBJ whole genome shotgun (WGS) entry which is preliminary data.</text>
</comment>
<keyword evidence="2" id="KW-1185">Reference proteome</keyword>
<evidence type="ECO:0000313" key="2">
    <source>
        <dbReference type="Proteomes" id="UP000606974"/>
    </source>
</evidence>
<protein>
    <submittedName>
        <fullName evidence="1">Uncharacterized protein</fullName>
    </submittedName>
</protein>
<accession>A0A8H7AIQ1</accession>
<dbReference type="Proteomes" id="UP000606974">
    <property type="component" value="Unassembled WGS sequence"/>
</dbReference>
<sequence>MVGSLVRKADSLLRWPSALTFVIVCRNLLNVAILCRISLSEISTCATLFLFLNILHLKKLRQQSDLT</sequence>
<dbReference type="EMBL" id="JAACFV010000048">
    <property type="protein sequence ID" value="KAF7508874.1"/>
    <property type="molecule type" value="Genomic_DNA"/>
</dbReference>
<organism evidence="1 2">
    <name type="scientific">Endocarpon pusillum</name>
    <dbReference type="NCBI Taxonomy" id="364733"/>
    <lineage>
        <taxon>Eukaryota</taxon>
        <taxon>Fungi</taxon>
        <taxon>Dikarya</taxon>
        <taxon>Ascomycota</taxon>
        <taxon>Pezizomycotina</taxon>
        <taxon>Eurotiomycetes</taxon>
        <taxon>Chaetothyriomycetidae</taxon>
        <taxon>Verrucariales</taxon>
        <taxon>Verrucariaceae</taxon>
        <taxon>Endocarpon</taxon>
    </lineage>
</organism>
<reference evidence="1" key="1">
    <citation type="submission" date="2020-02" db="EMBL/GenBank/DDBJ databases">
        <authorList>
            <person name="Palmer J.M."/>
        </authorList>
    </citation>
    <scope>NUCLEOTIDE SEQUENCE</scope>
    <source>
        <strain evidence="1">EPUS1.4</strain>
        <tissue evidence="1">Thallus</tissue>
    </source>
</reference>
<dbReference type="AlphaFoldDB" id="A0A8H7AIQ1"/>
<name>A0A8H7AIQ1_9EURO</name>
<gene>
    <name evidence="1" type="ORF">GJ744_008583</name>
</gene>
<evidence type="ECO:0000313" key="1">
    <source>
        <dbReference type="EMBL" id="KAF7508874.1"/>
    </source>
</evidence>